<feature type="region of interest" description="Disordered" evidence="1">
    <location>
        <begin position="1"/>
        <end position="91"/>
    </location>
</feature>
<gene>
    <name evidence="3" type="ORF">GYMLUDRAFT_47765</name>
</gene>
<feature type="region of interest" description="Disordered" evidence="1">
    <location>
        <begin position="220"/>
        <end position="253"/>
    </location>
</feature>
<accession>A0A0D0BZZ0</accession>
<organism evidence="3 4">
    <name type="scientific">Collybiopsis luxurians FD-317 M1</name>
    <dbReference type="NCBI Taxonomy" id="944289"/>
    <lineage>
        <taxon>Eukaryota</taxon>
        <taxon>Fungi</taxon>
        <taxon>Dikarya</taxon>
        <taxon>Basidiomycota</taxon>
        <taxon>Agaricomycotina</taxon>
        <taxon>Agaricomycetes</taxon>
        <taxon>Agaricomycetidae</taxon>
        <taxon>Agaricales</taxon>
        <taxon>Marasmiineae</taxon>
        <taxon>Omphalotaceae</taxon>
        <taxon>Collybiopsis</taxon>
        <taxon>Collybiopsis luxurians</taxon>
    </lineage>
</organism>
<keyword evidence="2" id="KW-1133">Transmembrane helix</keyword>
<dbReference type="AlphaFoldDB" id="A0A0D0BZZ0"/>
<dbReference type="HOGENOM" id="CLU_915442_0_0_1"/>
<feature type="compositionally biased region" description="Polar residues" evidence="1">
    <location>
        <begin position="129"/>
        <end position="139"/>
    </location>
</feature>
<feature type="compositionally biased region" description="Low complexity" evidence="1">
    <location>
        <begin position="243"/>
        <end position="253"/>
    </location>
</feature>
<feature type="compositionally biased region" description="Polar residues" evidence="1">
    <location>
        <begin position="1"/>
        <end position="20"/>
    </location>
</feature>
<feature type="compositionally biased region" description="Polar residues" evidence="1">
    <location>
        <begin position="27"/>
        <end position="36"/>
    </location>
</feature>
<protein>
    <submittedName>
        <fullName evidence="3">Uncharacterized protein</fullName>
    </submittedName>
</protein>
<feature type="compositionally biased region" description="Low complexity" evidence="1">
    <location>
        <begin position="64"/>
        <end position="89"/>
    </location>
</feature>
<evidence type="ECO:0000313" key="3">
    <source>
        <dbReference type="EMBL" id="KIK55544.1"/>
    </source>
</evidence>
<name>A0A0D0BZZ0_9AGAR</name>
<keyword evidence="2" id="KW-0812">Transmembrane</keyword>
<evidence type="ECO:0000313" key="4">
    <source>
        <dbReference type="Proteomes" id="UP000053593"/>
    </source>
</evidence>
<evidence type="ECO:0000256" key="2">
    <source>
        <dbReference type="SAM" id="Phobius"/>
    </source>
</evidence>
<keyword evidence="4" id="KW-1185">Reference proteome</keyword>
<sequence>MSRTEFTKSQSHLRNRSSASRFGLGFGSQSQSQLADSSPLVVGKTTPYHVTDADRTKFQSFKFPRSPSTGSSTSTTRTRSPSSSSSPRSFISCDTANVNANVSNIVGLHGLPTPPPSASDSPNSSLSPQTPNSNLNYSPSPIVYPSLPQRFKKQRHIDDSFSAYSTSKNASVDLRNMEETFIEDDSLLTSEDLDPYRGRDSVDSTRSRFDGPGWYSYRWPSSASHSESSSSSSPFREDRVGYSSSNSNSNSKSPGYLHNTFRIKRGVVFRSGLPSTTVMRMLLWGSWAAMGVLIVLAVFFIFKL</sequence>
<dbReference type="OrthoDB" id="10607947at2759"/>
<feature type="compositionally biased region" description="Low complexity" evidence="1">
    <location>
        <begin position="221"/>
        <end position="233"/>
    </location>
</feature>
<reference evidence="3 4" key="1">
    <citation type="submission" date="2014-04" db="EMBL/GenBank/DDBJ databases">
        <title>Evolutionary Origins and Diversification of the Mycorrhizal Mutualists.</title>
        <authorList>
            <consortium name="DOE Joint Genome Institute"/>
            <consortium name="Mycorrhizal Genomics Consortium"/>
            <person name="Kohler A."/>
            <person name="Kuo A."/>
            <person name="Nagy L.G."/>
            <person name="Floudas D."/>
            <person name="Copeland A."/>
            <person name="Barry K.W."/>
            <person name="Cichocki N."/>
            <person name="Veneault-Fourrey C."/>
            <person name="LaButti K."/>
            <person name="Lindquist E.A."/>
            <person name="Lipzen A."/>
            <person name="Lundell T."/>
            <person name="Morin E."/>
            <person name="Murat C."/>
            <person name="Riley R."/>
            <person name="Ohm R."/>
            <person name="Sun H."/>
            <person name="Tunlid A."/>
            <person name="Henrissat B."/>
            <person name="Grigoriev I.V."/>
            <person name="Hibbett D.S."/>
            <person name="Martin F."/>
        </authorList>
    </citation>
    <scope>NUCLEOTIDE SEQUENCE [LARGE SCALE GENOMIC DNA]</scope>
    <source>
        <strain evidence="3 4">FD-317 M1</strain>
    </source>
</reference>
<dbReference type="Proteomes" id="UP000053593">
    <property type="component" value="Unassembled WGS sequence"/>
</dbReference>
<feature type="transmembrane region" description="Helical" evidence="2">
    <location>
        <begin position="281"/>
        <end position="302"/>
    </location>
</feature>
<feature type="compositionally biased region" description="Low complexity" evidence="1">
    <location>
        <begin position="118"/>
        <end position="128"/>
    </location>
</feature>
<dbReference type="EMBL" id="KN834805">
    <property type="protein sequence ID" value="KIK55544.1"/>
    <property type="molecule type" value="Genomic_DNA"/>
</dbReference>
<proteinExistence type="predicted"/>
<feature type="region of interest" description="Disordered" evidence="1">
    <location>
        <begin position="107"/>
        <end position="141"/>
    </location>
</feature>
<evidence type="ECO:0000256" key="1">
    <source>
        <dbReference type="SAM" id="MobiDB-lite"/>
    </source>
</evidence>
<keyword evidence="2" id="KW-0472">Membrane</keyword>